<accession>A0A433XVW3</accession>
<organism evidence="1 2">
    <name type="scientific">Paenibacillus anaericanus</name>
    <dbReference type="NCBI Taxonomy" id="170367"/>
    <lineage>
        <taxon>Bacteria</taxon>
        <taxon>Bacillati</taxon>
        <taxon>Bacillota</taxon>
        <taxon>Bacilli</taxon>
        <taxon>Bacillales</taxon>
        <taxon>Paenibacillaceae</taxon>
        <taxon>Paenibacillus</taxon>
    </lineage>
</organism>
<reference evidence="1 2" key="1">
    <citation type="submission" date="2018-12" db="EMBL/GenBank/DDBJ databases">
        <authorList>
            <person name="Sun L."/>
            <person name="Chen Z."/>
        </authorList>
    </citation>
    <scope>NUCLEOTIDE SEQUENCE [LARGE SCALE GENOMIC DNA]</scope>
    <source>
        <strain evidence="1 2">DSM 15890</strain>
    </source>
</reference>
<dbReference type="EMBL" id="RZNY01000051">
    <property type="protein sequence ID" value="RUT38696.1"/>
    <property type="molecule type" value="Genomic_DNA"/>
</dbReference>
<gene>
    <name evidence="1" type="ORF">EJP82_26650</name>
</gene>
<proteinExistence type="predicted"/>
<dbReference type="RefSeq" id="WP_127195096.1">
    <property type="nucleotide sequence ID" value="NZ_RZNY01000051.1"/>
</dbReference>
<sequence>MKSFEEINAVIENENFIASQERRRWISILSEVFESEFPEIISKDYISHCIERDIRQGESKTVIDIKRYSSSGNLERAFGFNRALEKCCFKYHWFGRHLKQNKFKDTNIEKILDALTYSDKTPNIDSCVSEVIQESLALKSLIEHCISVGYKAWVQPAEHTPEIYQLVITWE</sequence>
<evidence type="ECO:0000313" key="1">
    <source>
        <dbReference type="EMBL" id="RUT38696.1"/>
    </source>
</evidence>
<comment type="caution">
    <text evidence="1">The sequence shown here is derived from an EMBL/GenBank/DDBJ whole genome shotgun (WGS) entry which is preliminary data.</text>
</comment>
<evidence type="ECO:0000313" key="2">
    <source>
        <dbReference type="Proteomes" id="UP000279446"/>
    </source>
</evidence>
<name>A0A433XVW3_9BACL</name>
<protein>
    <submittedName>
        <fullName evidence="1">Uncharacterized protein</fullName>
    </submittedName>
</protein>
<dbReference type="AlphaFoldDB" id="A0A433XVW3"/>
<dbReference type="Proteomes" id="UP000279446">
    <property type="component" value="Unassembled WGS sequence"/>
</dbReference>
<keyword evidence="2" id="KW-1185">Reference proteome</keyword>